<reference evidence="1 2" key="1">
    <citation type="submission" date="2016-10" db="EMBL/GenBank/DDBJ databases">
        <title>Genome sequence of the basidiomycete white-rot fungus Trametes pubescens.</title>
        <authorList>
            <person name="Makela M.R."/>
            <person name="Granchi Z."/>
            <person name="Peng M."/>
            <person name="De Vries R.P."/>
            <person name="Grigoriev I."/>
            <person name="Riley R."/>
            <person name="Hilden K."/>
        </authorList>
    </citation>
    <scope>NUCLEOTIDE SEQUENCE [LARGE SCALE GENOMIC DNA]</scope>
    <source>
        <strain evidence="1 2">FBCC735</strain>
    </source>
</reference>
<evidence type="ECO:0000313" key="2">
    <source>
        <dbReference type="Proteomes" id="UP000184267"/>
    </source>
</evidence>
<sequence>MDEALARDPEKNTAAYLQWAIEEHCEVEAGADMGAGVNTAMVEDAGMLAFARGEQPSEDSECEASAGACWRRCASGRGRAGGR</sequence>
<dbReference type="EMBL" id="MNAD01001616">
    <property type="protein sequence ID" value="OJT03405.1"/>
    <property type="molecule type" value="Genomic_DNA"/>
</dbReference>
<comment type="caution">
    <text evidence="1">The sequence shown here is derived from an EMBL/GenBank/DDBJ whole genome shotgun (WGS) entry which is preliminary data.</text>
</comment>
<dbReference type="Proteomes" id="UP000184267">
    <property type="component" value="Unassembled WGS sequence"/>
</dbReference>
<dbReference type="AlphaFoldDB" id="A0A1M2V752"/>
<dbReference type="STRING" id="154538.A0A1M2V752"/>
<gene>
    <name evidence="1" type="ORF">TRAPUB_6003</name>
</gene>
<organism evidence="1 2">
    <name type="scientific">Trametes pubescens</name>
    <name type="common">White-rot fungus</name>
    <dbReference type="NCBI Taxonomy" id="154538"/>
    <lineage>
        <taxon>Eukaryota</taxon>
        <taxon>Fungi</taxon>
        <taxon>Dikarya</taxon>
        <taxon>Basidiomycota</taxon>
        <taxon>Agaricomycotina</taxon>
        <taxon>Agaricomycetes</taxon>
        <taxon>Polyporales</taxon>
        <taxon>Polyporaceae</taxon>
        <taxon>Trametes</taxon>
    </lineage>
</organism>
<name>A0A1M2V752_TRAPU</name>
<proteinExistence type="predicted"/>
<evidence type="ECO:0000313" key="1">
    <source>
        <dbReference type="EMBL" id="OJT03405.1"/>
    </source>
</evidence>
<accession>A0A1M2V752</accession>
<protein>
    <submittedName>
        <fullName evidence="1">Uncharacterized protein</fullName>
    </submittedName>
</protein>
<keyword evidence="2" id="KW-1185">Reference proteome</keyword>